<dbReference type="PANTHER" id="PTHR34965:SF1">
    <property type="entry name" value="OS07G0118300 PROTEIN"/>
    <property type="match status" value="1"/>
</dbReference>
<protein>
    <submittedName>
        <fullName evidence="3">Uncharacterized protein</fullName>
    </submittedName>
</protein>
<feature type="compositionally biased region" description="Polar residues" evidence="1">
    <location>
        <begin position="8"/>
        <end position="24"/>
    </location>
</feature>
<name>A0AAF0Q0Q6_SOLVR</name>
<evidence type="ECO:0000256" key="2">
    <source>
        <dbReference type="SAM" id="Phobius"/>
    </source>
</evidence>
<keyword evidence="4" id="KW-1185">Reference proteome</keyword>
<feature type="transmembrane region" description="Helical" evidence="2">
    <location>
        <begin position="40"/>
        <end position="61"/>
    </location>
</feature>
<feature type="transmembrane region" description="Helical" evidence="2">
    <location>
        <begin position="155"/>
        <end position="178"/>
    </location>
</feature>
<dbReference type="AlphaFoldDB" id="A0AAF0Q0Q6"/>
<accession>A0AAF0Q0Q6</accession>
<feature type="region of interest" description="Disordered" evidence="1">
    <location>
        <begin position="1"/>
        <end position="24"/>
    </location>
</feature>
<dbReference type="Proteomes" id="UP001234989">
    <property type="component" value="Chromosome 1"/>
</dbReference>
<evidence type="ECO:0000256" key="1">
    <source>
        <dbReference type="SAM" id="MobiDB-lite"/>
    </source>
</evidence>
<feature type="transmembrane region" description="Helical" evidence="2">
    <location>
        <begin position="73"/>
        <end position="97"/>
    </location>
</feature>
<organism evidence="3 4">
    <name type="scientific">Solanum verrucosum</name>
    <dbReference type="NCBI Taxonomy" id="315347"/>
    <lineage>
        <taxon>Eukaryota</taxon>
        <taxon>Viridiplantae</taxon>
        <taxon>Streptophyta</taxon>
        <taxon>Embryophyta</taxon>
        <taxon>Tracheophyta</taxon>
        <taxon>Spermatophyta</taxon>
        <taxon>Magnoliopsida</taxon>
        <taxon>eudicotyledons</taxon>
        <taxon>Gunneridae</taxon>
        <taxon>Pentapetalae</taxon>
        <taxon>asterids</taxon>
        <taxon>lamiids</taxon>
        <taxon>Solanales</taxon>
        <taxon>Solanaceae</taxon>
        <taxon>Solanoideae</taxon>
        <taxon>Solaneae</taxon>
        <taxon>Solanum</taxon>
    </lineage>
</organism>
<gene>
    <name evidence="3" type="ORF">MTR67_006045</name>
</gene>
<dbReference type="PANTHER" id="PTHR34965">
    <property type="entry name" value="OS07G0118300 PROTEIN"/>
    <property type="match status" value="1"/>
</dbReference>
<reference evidence="3" key="1">
    <citation type="submission" date="2023-08" db="EMBL/GenBank/DDBJ databases">
        <title>A de novo genome assembly of Solanum verrucosum Schlechtendal, a Mexican diploid species geographically isolated from the other diploid A-genome species in potato relatives.</title>
        <authorList>
            <person name="Hosaka K."/>
        </authorList>
    </citation>
    <scope>NUCLEOTIDE SEQUENCE</scope>
    <source>
        <tissue evidence="3">Young leaves</tissue>
    </source>
</reference>
<evidence type="ECO:0000313" key="4">
    <source>
        <dbReference type="Proteomes" id="UP001234989"/>
    </source>
</evidence>
<dbReference type="EMBL" id="CP133612">
    <property type="protein sequence ID" value="WMV12660.1"/>
    <property type="molecule type" value="Genomic_DNA"/>
</dbReference>
<keyword evidence="2" id="KW-0472">Membrane</keyword>
<keyword evidence="2" id="KW-1133">Transmembrane helix</keyword>
<sequence>MERDGEGTVSSQTQRVNNGRSISPGSVRTGSDPFLVTCRLFSFVTALAAILCIVVNVYSAVRSFTHEYDVFDGIFRCYAVVIAVIVVVAETEWGFFIKFWKAIQKLSFPFGNRANPSVLEFSAGRGMLQIFVAVMTRAYPEDYGQRNDLILLRNIASYFLLTCGAIYIISGLLCFGFIKRARQAKEISREQAINDLQAGHRNGLYRYHSGPFRSGSIRDGMGYIEPVHGTERYHDLVPVYRYRFIPVHSGSVPVRSGPGPVPVNPF</sequence>
<proteinExistence type="predicted"/>
<keyword evidence="2" id="KW-0812">Transmembrane</keyword>
<evidence type="ECO:0000313" key="3">
    <source>
        <dbReference type="EMBL" id="WMV12660.1"/>
    </source>
</evidence>